<feature type="region of interest" description="Disordered" evidence="1">
    <location>
        <begin position="63"/>
        <end position="116"/>
    </location>
</feature>
<keyword evidence="4" id="KW-1185">Reference proteome</keyword>
<proteinExistence type="predicted"/>
<comment type="caution">
    <text evidence="3">The sequence shown here is derived from an EMBL/GenBank/DDBJ whole genome shotgun (WGS) entry which is preliminary data.</text>
</comment>
<dbReference type="Proteomes" id="UP001154322">
    <property type="component" value="Unassembled WGS sequence"/>
</dbReference>
<evidence type="ECO:0000313" key="4">
    <source>
        <dbReference type="Proteomes" id="UP001154322"/>
    </source>
</evidence>
<feature type="compositionally biased region" description="Basic and acidic residues" evidence="1">
    <location>
        <begin position="64"/>
        <end position="78"/>
    </location>
</feature>
<name>A0ABN8TYF3_9BACL</name>
<dbReference type="EMBL" id="CALYLO010000001">
    <property type="protein sequence ID" value="CAH8243719.1"/>
    <property type="molecule type" value="Genomic_DNA"/>
</dbReference>
<keyword evidence="2" id="KW-0472">Membrane</keyword>
<protein>
    <recommendedName>
        <fullName evidence="5">DUF4229 domain-containing protein</fullName>
    </recommendedName>
</protein>
<evidence type="ECO:0008006" key="5">
    <source>
        <dbReference type="Google" id="ProtNLM"/>
    </source>
</evidence>
<sequence>MRGENDGKLVLHLRIFRGLVYLIILFVLWAILINIWEPAAYIFVPLLAFVLFSGLKNRAVSGDEAGRYNEQPETRNEWDERDNDEDEYDEDEYDEYDEHEGDVEEEDEDEEDEEYDELVEDAAVIVAQAG</sequence>
<accession>A0ABN8TYF3</accession>
<evidence type="ECO:0000313" key="3">
    <source>
        <dbReference type="EMBL" id="CAH8243719.1"/>
    </source>
</evidence>
<organism evidence="3 4">
    <name type="scientific">Paenibacillus melissococcoides</name>
    <dbReference type="NCBI Taxonomy" id="2912268"/>
    <lineage>
        <taxon>Bacteria</taxon>
        <taxon>Bacillati</taxon>
        <taxon>Bacillota</taxon>
        <taxon>Bacilli</taxon>
        <taxon>Bacillales</taxon>
        <taxon>Paenibacillaceae</taxon>
        <taxon>Paenibacillus</taxon>
    </lineage>
</organism>
<feature type="compositionally biased region" description="Acidic residues" evidence="1">
    <location>
        <begin position="79"/>
        <end position="116"/>
    </location>
</feature>
<keyword evidence="2" id="KW-1133">Transmembrane helix</keyword>
<evidence type="ECO:0000256" key="2">
    <source>
        <dbReference type="SAM" id="Phobius"/>
    </source>
</evidence>
<feature type="transmembrane region" description="Helical" evidence="2">
    <location>
        <begin position="12"/>
        <end position="32"/>
    </location>
</feature>
<dbReference type="RefSeq" id="WP_213429774.1">
    <property type="nucleotide sequence ID" value="NZ_AP031286.1"/>
</dbReference>
<gene>
    <name evidence="3" type="ORF">WJ0W_000959</name>
</gene>
<feature type="transmembrane region" description="Helical" evidence="2">
    <location>
        <begin position="38"/>
        <end position="55"/>
    </location>
</feature>
<keyword evidence="2" id="KW-0812">Transmembrane</keyword>
<evidence type="ECO:0000256" key="1">
    <source>
        <dbReference type="SAM" id="MobiDB-lite"/>
    </source>
</evidence>
<reference evidence="3" key="1">
    <citation type="submission" date="2022-06" db="EMBL/GenBank/DDBJ databases">
        <authorList>
            <person name="Dietemann V."/>
            <person name="Ory F."/>
            <person name="Dainat B."/>
            <person name="Oberhansli S."/>
        </authorList>
    </citation>
    <scope>NUCLEOTIDE SEQUENCE</scope>
    <source>
        <strain evidence="3">Ena-SAMPLE-TAB-26-04-2022-14:26:32:270-5432</strain>
    </source>
</reference>